<evidence type="ECO:0000313" key="5">
    <source>
        <dbReference type="EMBL" id="SDJ47128.1"/>
    </source>
</evidence>
<dbReference type="GO" id="GO:0008168">
    <property type="term" value="F:methyltransferase activity"/>
    <property type="evidence" value="ECO:0007669"/>
    <property type="project" value="UniProtKB-KW"/>
</dbReference>
<protein>
    <submittedName>
        <fullName evidence="5">Phospholipid methyltransferase</fullName>
    </submittedName>
</protein>
<dbReference type="STRING" id="1045773.SAMN05216555_11133"/>
<sequence>MGAKEVLGNVPLPPGQVAGLAADLLLARLRPARLPGPRSLGRTAGAGLLLAGCVINLLSLAERRRHEGEGFDLEHPGRLVVTGPYTVSRNPMYAGWWLIHLGTGLLQGSAWALLTTPAAALAEHRGVLAEERALSELFGAEFDAYAARVPRYFSLRRLRRLWV</sequence>
<dbReference type="AlphaFoldDB" id="A0A1G8U009"/>
<keyword evidence="4" id="KW-0472">Membrane</keyword>
<evidence type="ECO:0000256" key="1">
    <source>
        <dbReference type="ARBA" id="ARBA00004127"/>
    </source>
</evidence>
<dbReference type="OrthoDB" id="941586at2"/>
<proteinExistence type="predicted"/>
<keyword evidence="2" id="KW-0812">Transmembrane</keyword>
<dbReference type="GO" id="GO:0012505">
    <property type="term" value="C:endomembrane system"/>
    <property type="evidence" value="ECO:0007669"/>
    <property type="project" value="UniProtKB-SubCell"/>
</dbReference>
<keyword evidence="6" id="KW-1185">Reference proteome</keyword>
<reference evidence="6" key="1">
    <citation type="submission" date="2016-10" db="EMBL/GenBank/DDBJ databases">
        <authorList>
            <person name="Varghese N."/>
            <person name="Submissions S."/>
        </authorList>
    </citation>
    <scope>NUCLEOTIDE SEQUENCE [LARGE SCALE GENOMIC DNA]</scope>
    <source>
        <strain evidence="6">CGMCC 1.10783</strain>
    </source>
</reference>
<comment type="subcellular location">
    <subcellularLocation>
        <location evidence="1">Endomembrane system</location>
        <topology evidence="1">Multi-pass membrane protein</topology>
    </subcellularLocation>
</comment>
<keyword evidence="5" id="KW-0489">Methyltransferase</keyword>
<dbReference type="EMBL" id="FNEI01000011">
    <property type="protein sequence ID" value="SDJ47128.1"/>
    <property type="molecule type" value="Genomic_DNA"/>
</dbReference>
<dbReference type="PANTHER" id="PTHR12714">
    <property type="entry name" value="PROTEIN-S ISOPRENYLCYSTEINE O-METHYLTRANSFERASE"/>
    <property type="match status" value="1"/>
</dbReference>
<dbReference type="Pfam" id="PF04191">
    <property type="entry name" value="PEMT"/>
    <property type="match status" value="1"/>
</dbReference>
<evidence type="ECO:0000256" key="4">
    <source>
        <dbReference type="ARBA" id="ARBA00023136"/>
    </source>
</evidence>
<dbReference type="Proteomes" id="UP000182130">
    <property type="component" value="Unassembled WGS sequence"/>
</dbReference>
<keyword evidence="5" id="KW-0808">Transferase</keyword>
<dbReference type="Gene3D" id="1.20.120.1630">
    <property type="match status" value="1"/>
</dbReference>
<accession>A0A1G8U009</accession>
<evidence type="ECO:0000256" key="3">
    <source>
        <dbReference type="ARBA" id="ARBA00022989"/>
    </source>
</evidence>
<evidence type="ECO:0000256" key="2">
    <source>
        <dbReference type="ARBA" id="ARBA00022692"/>
    </source>
</evidence>
<gene>
    <name evidence="5" type="ORF">SAMN05216555_11133</name>
</gene>
<dbReference type="PANTHER" id="PTHR12714:SF9">
    <property type="entry name" value="PROTEIN-S-ISOPRENYLCYSTEINE O-METHYLTRANSFERASE"/>
    <property type="match status" value="1"/>
</dbReference>
<dbReference type="GO" id="GO:0032259">
    <property type="term" value="P:methylation"/>
    <property type="evidence" value="ECO:0007669"/>
    <property type="project" value="UniProtKB-KW"/>
</dbReference>
<name>A0A1G8U009_9MICC</name>
<keyword evidence="3" id="KW-1133">Transmembrane helix</keyword>
<evidence type="ECO:0000313" key="6">
    <source>
        <dbReference type="Proteomes" id="UP000182130"/>
    </source>
</evidence>
<dbReference type="InterPro" id="IPR007318">
    <property type="entry name" value="Phopholipid_MeTrfase"/>
</dbReference>
<organism evidence="5 6">
    <name type="scientific">Arthrobacter cupressi</name>
    <dbReference type="NCBI Taxonomy" id="1045773"/>
    <lineage>
        <taxon>Bacteria</taxon>
        <taxon>Bacillati</taxon>
        <taxon>Actinomycetota</taxon>
        <taxon>Actinomycetes</taxon>
        <taxon>Micrococcales</taxon>
        <taxon>Micrococcaceae</taxon>
        <taxon>Arthrobacter</taxon>
    </lineage>
</organism>